<proteinExistence type="predicted"/>
<evidence type="ECO:0000256" key="5">
    <source>
        <dbReference type="ARBA" id="ARBA00022723"/>
    </source>
</evidence>
<dbReference type="InterPro" id="IPR026259">
    <property type="entry name" value="MauG/Cytc_peroxidase"/>
</dbReference>
<feature type="domain" description="Cytochrome c" evidence="14">
    <location>
        <begin position="78"/>
        <end position="209"/>
    </location>
</feature>
<name>A0A8J2BQ06_9BACT</name>
<dbReference type="Pfam" id="PF03150">
    <property type="entry name" value="CCP_MauG"/>
    <property type="match status" value="1"/>
</dbReference>
<accession>A0A8J2BQ06</accession>
<dbReference type="SUPFAM" id="SSF46626">
    <property type="entry name" value="Cytochrome c"/>
    <property type="match status" value="2"/>
</dbReference>
<evidence type="ECO:0000256" key="13">
    <source>
        <dbReference type="SAM" id="MobiDB-lite"/>
    </source>
</evidence>
<evidence type="ECO:0000256" key="9">
    <source>
        <dbReference type="ARBA" id="ARBA00023002"/>
    </source>
</evidence>
<feature type="binding site" description="covalent" evidence="11">
    <location>
        <position position="245"/>
    </location>
    <ligand>
        <name>heme c</name>
        <dbReference type="ChEBI" id="CHEBI:61717"/>
        <label>2</label>
    </ligand>
</feature>
<keyword evidence="9 15" id="KW-0560">Oxidoreductase</keyword>
<keyword evidence="5 12" id="KW-0479">Metal-binding</keyword>
<comment type="cofactor">
    <cofactor evidence="11">
        <name>heme</name>
        <dbReference type="ChEBI" id="CHEBI:30413"/>
    </cofactor>
    <text evidence="11">Binds 2 heme groups.</text>
</comment>
<keyword evidence="7" id="KW-0574">Periplasm</keyword>
<feature type="binding site" description="axial binding residue" evidence="12">
    <location>
        <position position="319"/>
    </location>
    <ligand>
        <name>heme c</name>
        <dbReference type="ChEBI" id="CHEBI:61717"/>
        <label>2</label>
    </ligand>
    <ligandPart>
        <name>Fe</name>
        <dbReference type="ChEBI" id="CHEBI:18248"/>
    </ligandPart>
</feature>
<gene>
    <name evidence="15" type="primary">ccpA</name>
    <name evidence="15" type="ORF">MPNT_40011</name>
</gene>
<protein>
    <submittedName>
        <fullName evidence="15">Cytochrome c551 peroxidase</fullName>
        <ecNumber evidence="15">1.11.1.5</ecNumber>
    </submittedName>
</protein>
<feature type="binding site" description="covalent" evidence="11">
    <location>
        <position position="100"/>
    </location>
    <ligand>
        <name>heme c</name>
        <dbReference type="ChEBI" id="CHEBI:61717"/>
        <label>1</label>
    </ligand>
</feature>
<comment type="PTM">
    <text evidence="11">Binds 2 heme groups per subunit.</text>
</comment>
<dbReference type="FunFam" id="1.10.760.10:FF:000004">
    <property type="entry name" value="Cytochrome c peroxidase"/>
    <property type="match status" value="1"/>
</dbReference>
<evidence type="ECO:0000313" key="16">
    <source>
        <dbReference type="Proteomes" id="UP000663859"/>
    </source>
</evidence>
<dbReference type="GO" id="GO:0046872">
    <property type="term" value="F:metal ion binding"/>
    <property type="evidence" value="ECO:0007669"/>
    <property type="project" value="UniProtKB-KW"/>
</dbReference>
<feature type="binding site" description="axial binding residue" evidence="12">
    <location>
        <position position="120"/>
    </location>
    <ligand>
        <name>heme c</name>
        <dbReference type="ChEBI" id="CHEBI:61717"/>
        <label>1</label>
    </ligand>
    <ligandPart>
        <name>Fe</name>
        <dbReference type="ChEBI" id="CHEBI:18248"/>
    </ligandPart>
</feature>
<dbReference type="InterPro" id="IPR004852">
    <property type="entry name" value="Di-haem_cyt_c_peroxidsae"/>
</dbReference>
<evidence type="ECO:0000256" key="2">
    <source>
        <dbReference type="ARBA" id="ARBA00022448"/>
    </source>
</evidence>
<evidence type="ECO:0000313" key="15">
    <source>
        <dbReference type="EMBL" id="CAF0700721.1"/>
    </source>
</evidence>
<dbReference type="GO" id="GO:0020037">
    <property type="term" value="F:heme binding"/>
    <property type="evidence" value="ECO:0007669"/>
    <property type="project" value="InterPro"/>
</dbReference>
<keyword evidence="10 12" id="KW-0408">Iron</keyword>
<evidence type="ECO:0000256" key="1">
    <source>
        <dbReference type="ARBA" id="ARBA00004418"/>
    </source>
</evidence>
<evidence type="ECO:0000259" key="14">
    <source>
        <dbReference type="PROSITE" id="PS51007"/>
    </source>
</evidence>
<dbReference type="InterPro" id="IPR036909">
    <property type="entry name" value="Cyt_c-like_dom_sf"/>
</dbReference>
<keyword evidence="2" id="KW-0813">Transport</keyword>
<evidence type="ECO:0000256" key="12">
    <source>
        <dbReference type="PIRSR" id="PIRSR000294-2"/>
    </source>
</evidence>
<dbReference type="GO" id="GO:0042597">
    <property type="term" value="C:periplasmic space"/>
    <property type="evidence" value="ECO:0007669"/>
    <property type="project" value="UniProtKB-SubCell"/>
</dbReference>
<keyword evidence="4 11" id="KW-0349">Heme</keyword>
<keyword evidence="8" id="KW-0249">Electron transport</keyword>
<evidence type="ECO:0000256" key="4">
    <source>
        <dbReference type="ARBA" id="ARBA00022617"/>
    </source>
</evidence>
<organism evidence="15 16">
    <name type="scientific">Candidatus Methylacidithermus pantelleriae</name>
    <dbReference type="NCBI Taxonomy" id="2744239"/>
    <lineage>
        <taxon>Bacteria</taxon>
        <taxon>Pseudomonadati</taxon>
        <taxon>Verrucomicrobiota</taxon>
        <taxon>Methylacidiphilae</taxon>
        <taxon>Methylacidiphilales</taxon>
        <taxon>Methylacidiphilaceae</taxon>
        <taxon>Candidatus Methylacidithermus</taxon>
    </lineage>
</organism>
<dbReference type="InterPro" id="IPR051395">
    <property type="entry name" value="Cytochrome_c_Peroxidase/MauG"/>
</dbReference>
<keyword evidence="3 15" id="KW-0575">Peroxidase</keyword>
<sequence length="369" mass="40513">MPSERKLLCSKVFSLERKPVCRKATGLEAGLLALCFLLGFSLRAFTQQQEPLTPEKGRAIFGILPRVADNPSNPVTPEKVTLGKSLFFDPRLSKSGVVSCNSCHNLAAGGVDGLPTSVGHLWQIGPRNAPTVFNAALQVAQFWDGRAKDVEEQAKGPLVNPKEMAATPELIVARLKSISFYQESFRKAFPGDKDPVTFENTARAIAAFERTLLTPSRFDRFLQGDEQALSPEEKVGLETFVQVGCISCHNGVGVGGGMFQKFGIFRKPDGFKDLGRYEVTKNEADRYVFKVPSLRNVALTAPYFTDGSVWDLGQAVRIMADVQLNRKLSDVEVKRIVSFLKSLTADPRPEMTLPTLPASTPQTPKPQLQ</sequence>
<feature type="binding site" description="axial binding residue" evidence="12">
    <location>
        <position position="249"/>
    </location>
    <ligand>
        <name>heme c</name>
        <dbReference type="ChEBI" id="CHEBI:61717"/>
        <label>2</label>
    </ligand>
    <ligandPart>
        <name>Fe</name>
        <dbReference type="ChEBI" id="CHEBI:18248"/>
    </ligandPart>
</feature>
<evidence type="ECO:0000256" key="11">
    <source>
        <dbReference type="PIRSR" id="PIRSR000294-1"/>
    </source>
</evidence>
<evidence type="ECO:0000256" key="7">
    <source>
        <dbReference type="ARBA" id="ARBA00022764"/>
    </source>
</evidence>
<dbReference type="PANTHER" id="PTHR30600:SF7">
    <property type="entry name" value="CYTOCHROME C PEROXIDASE-RELATED"/>
    <property type="match status" value="1"/>
</dbReference>
<dbReference type="EMBL" id="CAJNOB010000034">
    <property type="protein sequence ID" value="CAF0700721.1"/>
    <property type="molecule type" value="Genomic_DNA"/>
</dbReference>
<evidence type="ECO:0000256" key="6">
    <source>
        <dbReference type="ARBA" id="ARBA00022729"/>
    </source>
</evidence>
<keyword evidence="6" id="KW-0732">Signal</keyword>
<feature type="binding site" description="covalent" evidence="11">
    <location>
        <position position="103"/>
    </location>
    <ligand>
        <name>heme c</name>
        <dbReference type="ChEBI" id="CHEBI:61717"/>
        <label>1</label>
    </ligand>
</feature>
<feature type="compositionally biased region" description="Polar residues" evidence="13">
    <location>
        <begin position="357"/>
        <end position="369"/>
    </location>
</feature>
<dbReference type="PIRSF" id="PIRSF000294">
    <property type="entry name" value="Cytochrome-c_peroxidase"/>
    <property type="match status" value="1"/>
</dbReference>
<feature type="binding site" description="axial binding residue" evidence="12">
    <location>
        <position position="104"/>
    </location>
    <ligand>
        <name>heme c</name>
        <dbReference type="ChEBI" id="CHEBI:61717"/>
        <label>1</label>
    </ligand>
    <ligandPart>
        <name>Fe</name>
        <dbReference type="ChEBI" id="CHEBI:18248"/>
    </ligandPart>
</feature>
<evidence type="ECO:0000256" key="10">
    <source>
        <dbReference type="ARBA" id="ARBA00023004"/>
    </source>
</evidence>
<dbReference type="Proteomes" id="UP000663859">
    <property type="component" value="Unassembled WGS sequence"/>
</dbReference>
<dbReference type="RefSeq" id="WP_174582164.1">
    <property type="nucleotide sequence ID" value="NZ_CAJNOB010000034.1"/>
</dbReference>
<comment type="caution">
    <text evidence="15">The sequence shown here is derived from an EMBL/GenBank/DDBJ whole genome shotgun (WGS) entry which is preliminary data.</text>
</comment>
<reference evidence="15" key="1">
    <citation type="submission" date="2021-02" db="EMBL/GenBank/DDBJ databases">
        <authorList>
            <person name="Cremers G."/>
            <person name="Picone N."/>
        </authorList>
    </citation>
    <scope>NUCLEOTIDE SEQUENCE</scope>
    <source>
        <strain evidence="15">PQ17</strain>
    </source>
</reference>
<comment type="subcellular location">
    <subcellularLocation>
        <location evidence="1">Periplasm</location>
    </subcellularLocation>
</comment>
<dbReference type="InterPro" id="IPR009056">
    <property type="entry name" value="Cyt_c-like_dom"/>
</dbReference>
<dbReference type="EC" id="1.11.1.5" evidence="15"/>
<dbReference type="GO" id="GO:0009055">
    <property type="term" value="F:electron transfer activity"/>
    <property type="evidence" value="ECO:0007669"/>
    <property type="project" value="InterPro"/>
</dbReference>
<evidence type="ECO:0000256" key="8">
    <source>
        <dbReference type="ARBA" id="ARBA00022982"/>
    </source>
</evidence>
<feature type="region of interest" description="Disordered" evidence="13">
    <location>
        <begin position="348"/>
        <end position="369"/>
    </location>
</feature>
<feature type="domain" description="Cytochrome c" evidence="14">
    <location>
        <begin position="231"/>
        <end position="344"/>
    </location>
</feature>
<evidence type="ECO:0000256" key="3">
    <source>
        <dbReference type="ARBA" id="ARBA00022559"/>
    </source>
</evidence>
<dbReference type="AlphaFoldDB" id="A0A8J2BQ06"/>
<keyword evidence="16" id="KW-1185">Reference proteome</keyword>
<dbReference type="GO" id="GO:0004130">
    <property type="term" value="F:cytochrome-c peroxidase activity"/>
    <property type="evidence" value="ECO:0007669"/>
    <property type="project" value="UniProtKB-EC"/>
</dbReference>
<feature type="binding site" description="covalent" evidence="11">
    <location>
        <position position="248"/>
    </location>
    <ligand>
        <name>heme c</name>
        <dbReference type="ChEBI" id="CHEBI:61717"/>
        <label>2</label>
    </ligand>
</feature>
<dbReference type="Gene3D" id="1.10.760.10">
    <property type="entry name" value="Cytochrome c-like domain"/>
    <property type="match status" value="2"/>
</dbReference>
<dbReference type="PANTHER" id="PTHR30600">
    <property type="entry name" value="CYTOCHROME C PEROXIDASE-RELATED"/>
    <property type="match status" value="1"/>
</dbReference>
<dbReference type="PROSITE" id="PS51007">
    <property type="entry name" value="CYTC"/>
    <property type="match status" value="2"/>
</dbReference>